<sequence length="141" mass="15537">MEADAMAFVLPVQLAAGDVESSTQTCPHRYRANTTDKAVRVLSQRSRGALTAITRPPTFSTVHRALVCVYSGAASREANGAVSKEFLQDVLPEYLEGVPLDAREEMMLQQDGAPPHFAIAVRRRLDMHFPSRWTGRRGEAP</sequence>
<dbReference type="Gene3D" id="3.30.420.10">
    <property type="entry name" value="Ribonuclease H-like superfamily/Ribonuclease H"/>
    <property type="match status" value="1"/>
</dbReference>
<dbReference type="PANTHER" id="PTHR47326">
    <property type="entry name" value="TRANSPOSABLE ELEMENT TC3 TRANSPOSASE-LIKE PROTEIN"/>
    <property type="match status" value="1"/>
</dbReference>
<name>A0ABQ9GRG1_9NEOP</name>
<evidence type="ECO:0008006" key="3">
    <source>
        <dbReference type="Google" id="ProtNLM"/>
    </source>
</evidence>
<keyword evidence="2" id="KW-1185">Reference proteome</keyword>
<organism evidence="1 2">
    <name type="scientific">Dryococelus australis</name>
    <dbReference type="NCBI Taxonomy" id="614101"/>
    <lineage>
        <taxon>Eukaryota</taxon>
        <taxon>Metazoa</taxon>
        <taxon>Ecdysozoa</taxon>
        <taxon>Arthropoda</taxon>
        <taxon>Hexapoda</taxon>
        <taxon>Insecta</taxon>
        <taxon>Pterygota</taxon>
        <taxon>Neoptera</taxon>
        <taxon>Polyneoptera</taxon>
        <taxon>Phasmatodea</taxon>
        <taxon>Verophasmatodea</taxon>
        <taxon>Anareolatae</taxon>
        <taxon>Phasmatidae</taxon>
        <taxon>Eurycanthinae</taxon>
        <taxon>Dryococelus</taxon>
    </lineage>
</organism>
<protein>
    <recommendedName>
        <fullName evidence="3">Transposase</fullName>
    </recommendedName>
</protein>
<dbReference type="PANTHER" id="PTHR47326:SF1">
    <property type="entry name" value="HTH PSQ-TYPE DOMAIN-CONTAINING PROTEIN"/>
    <property type="match status" value="1"/>
</dbReference>
<gene>
    <name evidence="1" type="ORF">PR048_025490</name>
</gene>
<evidence type="ECO:0000313" key="1">
    <source>
        <dbReference type="EMBL" id="KAJ8874624.1"/>
    </source>
</evidence>
<comment type="caution">
    <text evidence="1">The sequence shown here is derived from an EMBL/GenBank/DDBJ whole genome shotgun (WGS) entry which is preliminary data.</text>
</comment>
<accession>A0ABQ9GRG1</accession>
<evidence type="ECO:0000313" key="2">
    <source>
        <dbReference type="Proteomes" id="UP001159363"/>
    </source>
</evidence>
<proteinExistence type="predicted"/>
<dbReference type="Proteomes" id="UP001159363">
    <property type="component" value="Chromosome 9"/>
</dbReference>
<dbReference type="EMBL" id="JARBHB010000010">
    <property type="protein sequence ID" value="KAJ8874624.1"/>
    <property type="molecule type" value="Genomic_DNA"/>
</dbReference>
<reference evidence="1 2" key="1">
    <citation type="submission" date="2023-02" db="EMBL/GenBank/DDBJ databases">
        <title>LHISI_Scaffold_Assembly.</title>
        <authorList>
            <person name="Stuart O.P."/>
            <person name="Cleave R."/>
            <person name="Magrath M.J.L."/>
            <person name="Mikheyev A.S."/>
        </authorList>
    </citation>
    <scope>NUCLEOTIDE SEQUENCE [LARGE SCALE GENOMIC DNA]</scope>
    <source>
        <strain evidence="1">Daus_M_001</strain>
        <tissue evidence="1">Leg muscle</tissue>
    </source>
</reference>
<dbReference type="InterPro" id="IPR036397">
    <property type="entry name" value="RNaseH_sf"/>
</dbReference>